<dbReference type="GO" id="GO:0006465">
    <property type="term" value="P:signal peptide processing"/>
    <property type="evidence" value="ECO:0007669"/>
    <property type="project" value="UniProtKB-UniRule"/>
</dbReference>
<dbReference type="PANTHER" id="PTHR12804:SF0">
    <property type="entry name" value="SIGNAL PEPTIDASE COMPLEX SUBUNIT 3"/>
    <property type="match status" value="1"/>
</dbReference>
<evidence type="ECO:0000313" key="12">
    <source>
        <dbReference type="Proteomes" id="UP001497525"/>
    </source>
</evidence>
<evidence type="ECO:0000256" key="4">
    <source>
        <dbReference type="ARBA" id="ARBA00022824"/>
    </source>
</evidence>
<keyword evidence="7 10" id="KW-0472">Membrane</keyword>
<keyword evidence="4 10" id="KW-0256">Endoplasmic reticulum</keyword>
<dbReference type="GO" id="GO:0045047">
    <property type="term" value="P:protein targeting to ER"/>
    <property type="evidence" value="ECO:0007669"/>
    <property type="project" value="TreeGrafter"/>
</dbReference>
<evidence type="ECO:0000256" key="8">
    <source>
        <dbReference type="ARBA" id="ARBA00029556"/>
    </source>
</evidence>
<keyword evidence="3" id="KW-0812">Transmembrane</keyword>
<keyword evidence="6" id="KW-1133">Transmembrane helix</keyword>
<evidence type="ECO:0000313" key="11">
    <source>
        <dbReference type="EMBL" id="CAL5129533.1"/>
    </source>
</evidence>
<dbReference type="EMBL" id="CAXLJL010000002">
    <property type="protein sequence ID" value="CAL5129533.1"/>
    <property type="molecule type" value="Genomic_DNA"/>
</dbReference>
<evidence type="ECO:0000256" key="2">
    <source>
        <dbReference type="ARBA" id="ARBA00009289"/>
    </source>
</evidence>
<dbReference type="AlphaFoldDB" id="A0AAV2SWK6"/>
<dbReference type="InterPro" id="IPR007653">
    <property type="entry name" value="SPC3"/>
</dbReference>
<comment type="function">
    <text evidence="9">Essential component of the signal peptidase complex (SPC) which catalyzes the cleavage of N-terminal signal sequences from nascent proteins as they are translocated into the lumen of the endoplasmic reticulum. Essential for the SPC catalytic activity, possibly by stabilizing and positioning the active center of the complex close to the lumenal surface.</text>
</comment>
<dbReference type="Proteomes" id="UP001497525">
    <property type="component" value="Unassembled WGS sequence"/>
</dbReference>
<organism evidence="11 12">
    <name type="scientific">Calicophoron daubneyi</name>
    <name type="common">Rumen fluke</name>
    <name type="synonym">Paramphistomum daubneyi</name>
    <dbReference type="NCBI Taxonomy" id="300641"/>
    <lineage>
        <taxon>Eukaryota</taxon>
        <taxon>Metazoa</taxon>
        <taxon>Spiralia</taxon>
        <taxon>Lophotrochozoa</taxon>
        <taxon>Platyhelminthes</taxon>
        <taxon>Trematoda</taxon>
        <taxon>Digenea</taxon>
        <taxon>Plagiorchiida</taxon>
        <taxon>Pronocephalata</taxon>
        <taxon>Paramphistomoidea</taxon>
        <taxon>Paramphistomidae</taxon>
        <taxon>Calicophoron</taxon>
    </lineage>
</organism>
<dbReference type="PIRSF" id="PIRSF016089">
    <property type="entry name" value="SPC22"/>
    <property type="match status" value="1"/>
</dbReference>
<dbReference type="GO" id="GO:0005787">
    <property type="term" value="C:signal peptidase complex"/>
    <property type="evidence" value="ECO:0007669"/>
    <property type="project" value="UniProtKB-UniRule"/>
</dbReference>
<dbReference type="PANTHER" id="PTHR12804">
    <property type="entry name" value="MICROSOMAL SIGNAL PEPTIDASE 23 KD SUBUNIT SPC22/23"/>
    <property type="match status" value="1"/>
</dbReference>
<evidence type="ECO:0000256" key="3">
    <source>
        <dbReference type="ARBA" id="ARBA00022692"/>
    </source>
</evidence>
<accession>A0AAV2SWK6</accession>
<evidence type="ECO:0000256" key="10">
    <source>
        <dbReference type="PIRNR" id="PIRNR016089"/>
    </source>
</evidence>
<comment type="caution">
    <text evidence="11">The sequence shown here is derived from an EMBL/GenBank/DDBJ whole genome shotgun (WGS) entry which is preliminary data.</text>
</comment>
<evidence type="ECO:0000256" key="5">
    <source>
        <dbReference type="ARBA" id="ARBA00022968"/>
    </source>
</evidence>
<comment type="subcellular location">
    <subcellularLocation>
        <location evidence="1">Endoplasmic reticulum membrane</location>
        <topology evidence="1">Single-pass type II membrane protein</topology>
    </subcellularLocation>
</comment>
<evidence type="ECO:0000256" key="6">
    <source>
        <dbReference type="ARBA" id="ARBA00022989"/>
    </source>
</evidence>
<gene>
    <name evidence="11" type="ORF">CDAUBV1_LOCUS579</name>
</gene>
<protein>
    <recommendedName>
        <fullName evidence="8 10">Signal peptidase complex subunit 3</fullName>
    </recommendedName>
</protein>
<proteinExistence type="inferred from homology"/>
<comment type="similarity">
    <text evidence="2 10">Belongs to the SPCS3 family.</text>
</comment>
<sequence>MNCLLTRCSSLMTVTLTLLSIVLFLCFLSTAFKNLPGVAKLHVGRTSVDSANDYSQTFEFNNDLGLITVDLESSLDHLFNWNVKQLFVYLTATYETPQNRHNEVVLWDKIIRRGSKASLMYRNMNSKYYFWDDGHGLLGNNVTLRLSWNIVPNVGILAYNTAEGSYVFSFPEKYTQRRH</sequence>
<evidence type="ECO:0000256" key="9">
    <source>
        <dbReference type="ARBA" id="ARBA00046080"/>
    </source>
</evidence>
<reference evidence="11" key="1">
    <citation type="submission" date="2024-06" db="EMBL/GenBank/DDBJ databases">
        <authorList>
            <person name="Liu X."/>
            <person name="Lenzi L."/>
            <person name="Haldenby T S."/>
            <person name="Uol C."/>
        </authorList>
    </citation>
    <scope>NUCLEOTIDE SEQUENCE</scope>
</reference>
<evidence type="ECO:0000256" key="7">
    <source>
        <dbReference type="ARBA" id="ARBA00023136"/>
    </source>
</evidence>
<dbReference type="Pfam" id="PF04573">
    <property type="entry name" value="SPC22"/>
    <property type="match status" value="1"/>
</dbReference>
<keyword evidence="5" id="KW-0735">Signal-anchor</keyword>
<evidence type="ECO:0000256" key="1">
    <source>
        <dbReference type="ARBA" id="ARBA00004648"/>
    </source>
</evidence>
<name>A0AAV2SWK6_CALDB</name>